<accession>A0ABU3BQY6</accession>
<keyword evidence="1" id="KW-1133">Transmembrane helix</keyword>
<dbReference type="Proteomes" id="UP001267426">
    <property type="component" value="Unassembled WGS sequence"/>
</dbReference>
<protein>
    <recommendedName>
        <fullName evidence="4">SPW repeat-containing protein</fullName>
    </recommendedName>
</protein>
<reference evidence="2 3" key="1">
    <citation type="submission" date="2023-09" db="EMBL/GenBank/DDBJ databases">
        <authorList>
            <person name="Rey-Velasco X."/>
        </authorList>
    </citation>
    <scope>NUCLEOTIDE SEQUENCE [LARGE SCALE GENOMIC DNA]</scope>
    <source>
        <strain evidence="2 3">F394</strain>
    </source>
</reference>
<organism evidence="2 3">
    <name type="scientific">Rubrivirga litoralis</name>
    <dbReference type="NCBI Taxonomy" id="3075598"/>
    <lineage>
        <taxon>Bacteria</taxon>
        <taxon>Pseudomonadati</taxon>
        <taxon>Rhodothermota</taxon>
        <taxon>Rhodothermia</taxon>
        <taxon>Rhodothermales</taxon>
        <taxon>Rubricoccaceae</taxon>
        <taxon>Rubrivirga</taxon>
    </lineage>
</organism>
<dbReference type="RefSeq" id="WP_311663029.1">
    <property type="nucleotide sequence ID" value="NZ_JAVRHT010000015.1"/>
</dbReference>
<feature type="transmembrane region" description="Helical" evidence="1">
    <location>
        <begin position="74"/>
        <end position="105"/>
    </location>
</feature>
<feature type="transmembrane region" description="Helical" evidence="1">
    <location>
        <begin position="39"/>
        <end position="62"/>
    </location>
</feature>
<proteinExistence type="predicted"/>
<keyword evidence="3" id="KW-1185">Reference proteome</keyword>
<evidence type="ECO:0000256" key="1">
    <source>
        <dbReference type="SAM" id="Phobius"/>
    </source>
</evidence>
<feature type="transmembrane region" description="Helical" evidence="1">
    <location>
        <begin position="12"/>
        <end position="33"/>
    </location>
</feature>
<name>A0ABU3BQY6_9BACT</name>
<keyword evidence="1" id="KW-0472">Membrane</keyword>
<evidence type="ECO:0000313" key="2">
    <source>
        <dbReference type="EMBL" id="MDT0631688.1"/>
    </source>
</evidence>
<dbReference type="EMBL" id="JAVRHT010000015">
    <property type="protein sequence ID" value="MDT0631688.1"/>
    <property type="molecule type" value="Genomic_DNA"/>
</dbReference>
<evidence type="ECO:0000313" key="3">
    <source>
        <dbReference type="Proteomes" id="UP001267426"/>
    </source>
</evidence>
<comment type="caution">
    <text evidence="2">The sequence shown here is derived from an EMBL/GenBank/DDBJ whole genome shotgun (WGS) entry which is preliminary data.</text>
</comment>
<gene>
    <name evidence="2" type="ORF">RM540_07990</name>
</gene>
<evidence type="ECO:0008006" key="4">
    <source>
        <dbReference type="Google" id="ProtNLM"/>
    </source>
</evidence>
<keyword evidence="1" id="KW-0812">Transmembrane</keyword>
<sequence length="117" mass="12279">MRKPISPRTHGLLDYIAVAVFALGPLAFGLTGLAAGLSYLLAVVHLALTLATAFPMGLVRVVRFSTHGTVELAVGGALVAAAAFLFNGAAFWFFLAMGVVLLTVWSGTDYGRWGARI</sequence>